<dbReference type="GO" id="GO:0005524">
    <property type="term" value="F:ATP binding"/>
    <property type="evidence" value="ECO:0007669"/>
    <property type="project" value="InterPro"/>
</dbReference>
<dbReference type="Gene3D" id="3.30.1490.20">
    <property type="entry name" value="ATP-grasp fold, A domain"/>
    <property type="match status" value="1"/>
</dbReference>
<evidence type="ECO:0000313" key="3">
    <source>
        <dbReference type="Proteomes" id="UP000295292"/>
    </source>
</evidence>
<evidence type="ECO:0000313" key="2">
    <source>
        <dbReference type="EMBL" id="TDQ79153.1"/>
    </source>
</evidence>
<dbReference type="SUPFAM" id="SSF56059">
    <property type="entry name" value="Glutathione synthetase ATP-binding domain-like"/>
    <property type="match status" value="1"/>
</dbReference>
<feature type="domain" description="Prokaryotic glutathione synthetase ATP-binding" evidence="1">
    <location>
        <begin position="133"/>
        <end position="218"/>
    </location>
</feature>
<dbReference type="InterPro" id="IPR013815">
    <property type="entry name" value="ATP_grasp_subdomain_1"/>
</dbReference>
<dbReference type="Proteomes" id="UP000295292">
    <property type="component" value="Unassembled WGS sequence"/>
</dbReference>
<keyword evidence="3" id="KW-1185">Reference proteome</keyword>
<gene>
    <name evidence="2" type="ORF">CLV99_0585</name>
</gene>
<dbReference type="OrthoDB" id="3373978at2"/>
<comment type="caution">
    <text evidence="2">The sequence shown here is derived from an EMBL/GenBank/DDBJ whole genome shotgun (WGS) entry which is preliminary data.</text>
</comment>
<evidence type="ECO:0000259" key="1">
    <source>
        <dbReference type="Pfam" id="PF02955"/>
    </source>
</evidence>
<dbReference type="InterPro" id="IPR053191">
    <property type="entry name" value="DcsG_Biosynth_Enzyme"/>
</dbReference>
<dbReference type="Pfam" id="PF02955">
    <property type="entry name" value="GSH-S_ATP"/>
    <property type="match status" value="1"/>
</dbReference>
<dbReference type="GO" id="GO:0004363">
    <property type="term" value="F:glutathione synthase activity"/>
    <property type="evidence" value="ECO:0007669"/>
    <property type="project" value="InterPro"/>
</dbReference>
<proteinExistence type="predicted"/>
<dbReference type="AlphaFoldDB" id="A0A4R6WG89"/>
<dbReference type="EMBL" id="SNYV01000011">
    <property type="protein sequence ID" value="TDQ79153.1"/>
    <property type="molecule type" value="Genomic_DNA"/>
</dbReference>
<dbReference type="PANTHER" id="PTHR39217">
    <property type="match status" value="1"/>
</dbReference>
<dbReference type="PANTHER" id="PTHR39217:SF1">
    <property type="entry name" value="GLUTATHIONE SYNTHETASE"/>
    <property type="match status" value="1"/>
</dbReference>
<accession>A0A4R6WG89</accession>
<reference evidence="2 3" key="1">
    <citation type="submission" date="2019-03" db="EMBL/GenBank/DDBJ databases">
        <title>Genomic Encyclopedia of Archaeal and Bacterial Type Strains, Phase II (KMG-II): from individual species to whole genera.</title>
        <authorList>
            <person name="Goeker M."/>
        </authorList>
    </citation>
    <scope>NUCLEOTIDE SEQUENCE [LARGE SCALE GENOMIC DNA]</scope>
    <source>
        <strain evidence="2 3">DSM 28353</strain>
    </source>
</reference>
<dbReference type="RefSeq" id="WP_133582966.1">
    <property type="nucleotide sequence ID" value="NZ_SNYV01000011.1"/>
</dbReference>
<sequence>MKIALVGYRKQEKFAQGVQTDEDADLLQFLKGRGLDVVTTIWNDHTVDWTDFNIIIIKSPWDYHNHLSDFLAWLESLEISGVRVLNPVEVIRWNSHKKYLQEIASRELPVIASKYLQKGEFFNEQLFNDLYTDRLVLKPCVSAGAQNTIVIDSTNYENYRDDINLLLTNEDFIAQPFVDEIEEGEWSFLFFNGVYSHCVLKTPKSGDFRVQHYHGGRISYPDPNPIHVAEAKRYIDAVGQQTLYARVDGVIVNGGFRLMELELIEPYLFFDGNEALMENYYQALLALMIQE</sequence>
<dbReference type="Gene3D" id="3.30.470.20">
    <property type="entry name" value="ATP-grasp fold, B domain"/>
    <property type="match status" value="1"/>
</dbReference>
<organism evidence="2 3">
    <name type="scientific">Sphingobacterium yanglingense</name>
    <dbReference type="NCBI Taxonomy" id="1437280"/>
    <lineage>
        <taxon>Bacteria</taxon>
        <taxon>Pseudomonadati</taxon>
        <taxon>Bacteroidota</taxon>
        <taxon>Sphingobacteriia</taxon>
        <taxon>Sphingobacteriales</taxon>
        <taxon>Sphingobacteriaceae</taxon>
        <taxon>Sphingobacterium</taxon>
    </lineage>
</organism>
<name>A0A4R6WG89_9SPHI</name>
<dbReference type="Gene3D" id="3.40.50.20">
    <property type="match status" value="1"/>
</dbReference>
<dbReference type="InterPro" id="IPR004218">
    <property type="entry name" value="GSHS_ATP-bd"/>
</dbReference>
<protein>
    <submittedName>
        <fullName evidence="2">Glutathione synthetase-like protein</fullName>
    </submittedName>
</protein>